<keyword evidence="6" id="KW-0472">Membrane</keyword>
<evidence type="ECO:0000256" key="2">
    <source>
        <dbReference type="ARBA" id="ARBA00022692"/>
    </source>
</evidence>
<dbReference type="PANTHER" id="PTHR21212">
    <property type="entry name" value="BERNARDINELLI-SEIP CONGENITAL LIPODYSTROPHY 2 HOMOLOG BSCL2 PROTEIN"/>
    <property type="match status" value="1"/>
</dbReference>
<feature type="compositionally biased region" description="Basic and acidic residues" evidence="7">
    <location>
        <begin position="226"/>
        <end position="253"/>
    </location>
</feature>
<dbReference type="GO" id="GO:0005789">
    <property type="term" value="C:endoplasmic reticulum membrane"/>
    <property type="evidence" value="ECO:0007669"/>
    <property type="project" value="UniProtKB-SubCell"/>
</dbReference>
<evidence type="ECO:0000313" key="9">
    <source>
        <dbReference type="Proteomes" id="UP000789759"/>
    </source>
</evidence>
<proteinExistence type="predicted"/>
<comment type="caution">
    <text evidence="8">The sequence shown here is derived from an EMBL/GenBank/DDBJ whole genome shotgun (WGS) entry which is preliminary data.</text>
</comment>
<comment type="subcellular location">
    <subcellularLocation>
        <location evidence="1">Endoplasmic reticulum membrane</location>
        <topology evidence="1">Multi-pass membrane protein</topology>
    </subcellularLocation>
</comment>
<dbReference type="Pfam" id="PF06775">
    <property type="entry name" value="Seipin"/>
    <property type="match status" value="1"/>
</dbReference>
<organism evidence="8 9">
    <name type="scientific">Cetraspora pellucida</name>
    <dbReference type="NCBI Taxonomy" id="1433469"/>
    <lineage>
        <taxon>Eukaryota</taxon>
        <taxon>Fungi</taxon>
        <taxon>Fungi incertae sedis</taxon>
        <taxon>Mucoromycota</taxon>
        <taxon>Glomeromycotina</taxon>
        <taxon>Glomeromycetes</taxon>
        <taxon>Diversisporales</taxon>
        <taxon>Gigasporaceae</taxon>
        <taxon>Cetraspora</taxon>
    </lineage>
</organism>
<accession>A0A9N8YVF7</accession>
<dbReference type="CDD" id="cd23995">
    <property type="entry name" value="Seipin_BSCL2_like"/>
    <property type="match status" value="1"/>
</dbReference>
<keyword evidence="9" id="KW-1185">Reference proteome</keyword>
<name>A0A9N8YVF7_9GLOM</name>
<evidence type="ECO:0000313" key="8">
    <source>
        <dbReference type="EMBL" id="CAG8451946.1"/>
    </source>
</evidence>
<dbReference type="OrthoDB" id="3990054at2759"/>
<dbReference type="PANTHER" id="PTHR21212:SF0">
    <property type="entry name" value="SEIPIN"/>
    <property type="match status" value="1"/>
</dbReference>
<feature type="compositionally biased region" description="Acidic residues" evidence="7">
    <location>
        <begin position="313"/>
        <end position="323"/>
    </location>
</feature>
<evidence type="ECO:0000256" key="4">
    <source>
        <dbReference type="ARBA" id="ARBA00022989"/>
    </source>
</evidence>
<evidence type="ECO:0000256" key="7">
    <source>
        <dbReference type="SAM" id="MobiDB-lite"/>
    </source>
</evidence>
<protein>
    <submittedName>
        <fullName evidence="8">14625_t:CDS:1</fullName>
    </submittedName>
</protein>
<evidence type="ECO:0000256" key="3">
    <source>
        <dbReference type="ARBA" id="ARBA00022824"/>
    </source>
</evidence>
<dbReference type="GO" id="GO:0006629">
    <property type="term" value="P:lipid metabolic process"/>
    <property type="evidence" value="ECO:0007669"/>
    <property type="project" value="UniProtKB-KW"/>
</dbReference>
<feature type="region of interest" description="Disordered" evidence="7">
    <location>
        <begin position="213"/>
        <end position="333"/>
    </location>
</feature>
<evidence type="ECO:0000256" key="5">
    <source>
        <dbReference type="ARBA" id="ARBA00023098"/>
    </source>
</evidence>
<evidence type="ECO:0000256" key="1">
    <source>
        <dbReference type="ARBA" id="ARBA00004477"/>
    </source>
</evidence>
<dbReference type="EMBL" id="CAJVQA010000041">
    <property type="protein sequence ID" value="CAG8451946.1"/>
    <property type="molecule type" value="Genomic_DNA"/>
</dbReference>
<keyword evidence="4" id="KW-1133">Transmembrane helix</keyword>
<dbReference type="Proteomes" id="UP000789759">
    <property type="component" value="Unassembled WGS sequence"/>
</dbReference>
<evidence type="ECO:0000256" key="6">
    <source>
        <dbReference type="ARBA" id="ARBA00023136"/>
    </source>
</evidence>
<sequence length="333" mass="36685">MLLEIISFFFSPILSLFDPYLSRFTDALTSHKTQRTAVKTIFIGIVVVALIATTTGKYPTSEVDFTEGGQYSQVLTAGQAYDVSIDLHVPASDRNIGLGNFMISLTLWSSATNDTVITSSRPCILTYQSKLLRIFSTMWRLIPLLAGFTKEDQRLEVIMIENLIETSDTPITKALIGVHNPELEVYSVQIRLDAHFRVIAWRSLVTWWQNKMPGAVEPDTSGPSGTKDEGQDGRNSGKEDGYGTWQEVHRNDAIEGGVTTETDSDDEPSRPASVISPSVTRLASEAGETSYTTESYTTEDDDTQSVVSRTLDDDASEAETETEGDGKIPNSIY</sequence>
<gene>
    <name evidence="8" type="ORF">CPELLU_LOCUS188</name>
</gene>
<dbReference type="GO" id="GO:0140042">
    <property type="term" value="P:lipid droplet formation"/>
    <property type="evidence" value="ECO:0007669"/>
    <property type="project" value="UniProtKB-ARBA"/>
</dbReference>
<keyword evidence="3" id="KW-0256">Endoplasmic reticulum</keyword>
<reference evidence="8" key="1">
    <citation type="submission" date="2021-06" db="EMBL/GenBank/DDBJ databases">
        <authorList>
            <person name="Kallberg Y."/>
            <person name="Tangrot J."/>
            <person name="Rosling A."/>
        </authorList>
    </citation>
    <scope>NUCLEOTIDE SEQUENCE</scope>
    <source>
        <strain evidence="8">FL966</strain>
    </source>
</reference>
<keyword evidence="5" id="KW-0443">Lipid metabolism</keyword>
<dbReference type="AlphaFoldDB" id="A0A9N8YVF7"/>
<dbReference type="InterPro" id="IPR009617">
    <property type="entry name" value="Seipin"/>
</dbReference>
<keyword evidence="2" id="KW-0812">Transmembrane</keyword>